<accession>A0AA36F079</accession>
<reference evidence="1" key="1">
    <citation type="submission" date="2023-08" db="EMBL/GenBank/DDBJ databases">
        <authorList>
            <person name="Alioto T."/>
            <person name="Alioto T."/>
            <person name="Gomez Garrido J."/>
        </authorList>
    </citation>
    <scope>NUCLEOTIDE SEQUENCE</scope>
</reference>
<name>A0AA36F079_OCTVU</name>
<dbReference type="AlphaFoldDB" id="A0AA36F079"/>
<evidence type="ECO:0000313" key="2">
    <source>
        <dbReference type="Proteomes" id="UP001162480"/>
    </source>
</evidence>
<gene>
    <name evidence="1" type="ORF">OCTVUL_1B019618</name>
</gene>
<evidence type="ECO:0000313" key="1">
    <source>
        <dbReference type="EMBL" id="CAI9719647.1"/>
    </source>
</evidence>
<sequence>MKQMSLNHFALTSKVIKGLEKRTFVTQQELMNLPLMLENYTGENTSQVKQLHLHETFENIAKQNDYPVASASSIPDVLLEYPKYKMKRSTTKQTVIFMLNFHTFLIKSIKIPLETLTIQHSL</sequence>
<dbReference type="Proteomes" id="UP001162480">
    <property type="component" value="Chromosome 3"/>
</dbReference>
<protein>
    <submittedName>
        <fullName evidence="1">Uncharacterized protein</fullName>
    </submittedName>
</protein>
<proteinExistence type="predicted"/>
<keyword evidence="2" id="KW-1185">Reference proteome</keyword>
<dbReference type="EMBL" id="OX597816">
    <property type="protein sequence ID" value="CAI9719647.1"/>
    <property type="molecule type" value="Genomic_DNA"/>
</dbReference>
<organism evidence="1 2">
    <name type="scientific">Octopus vulgaris</name>
    <name type="common">Common octopus</name>
    <dbReference type="NCBI Taxonomy" id="6645"/>
    <lineage>
        <taxon>Eukaryota</taxon>
        <taxon>Metazoa</taxon>
        <taxon>Spiralia</taxon>
        <taxon>Lophotrochozoa</taxon>
        <taxon>Mollusca</taxon>
        <taxon>Cephalopoda</taxon>
        <taxon>Coleoidea</taxon>
        <taxon>Octopodiformes</taxon>
        <taxon>Octopoda</taxon>
        <taxon>Incirrata</taxon>
        <taxon>Octopodidae</taxon>
        <taxon>Octopus</taxon>
    </lineage>
</organism>